<dbReference type="PROSITE" id="PS50035">
    <property type="entry name" value="PLD"/>
    <property type="match status" value="1"/>
</dbReference>
<dbReference type="CDD" id="cd09110">
    <property type="entry name" value="PLDc_CLS_1"/>
    <property type="match status" value="1"/>
</dbReference>
<dbReference type="Proteomes" id="UP001597375">
    <property type="component" value="Unassembled WGS sequence"/>
</dbReference>
<dbReference type="PANTHER" id="PTHR21248:SF22">
    <property type="entry name" value="PHOSPHOLIPASE D"/>
    <property type="match status" value="1"/>
</dbReference>
<dbReference type="Gene3D" id="3.30.870.10">
    <property type="entry name" value="Endonuclease Chain A"/>
    <property type="match status" value="2"/>
</dbReference>
<evidence type="ECO:0000259" key="2">
    <source>
        <dbReference type="PROSITE" id="PS50035"/>
    </source>
</evidence>
<dbReference type="SMART" id="SM00155">
    <property type="entry name" value="PLDc"/>
    <property type="match status" value="2"/>
</dbReference>
<feature type="signal peptide" evidence="1">
    <location>
        <begin position="1"/>
        <end position="28"/>
    </location>
</feature>
<proteinExistence type="predicted"/>
<evidence type="ECO:0000313" key="3">
    <source>
        <dbReference type="EMBL" id="MFD2255679.1"/>
    </source>
</evidence>
<keyword evidence="1" id="KW-0732">Signal</keyword>
<dbReference type="RefSeq" id="WP_386818335.1">
    <property type="nucleotide sequence ID" value="NZ_JBHUIT010000002.1"/>
</dbReference>
<dbReference type="SUPFAM" id="SSF56024">
    <property type="entry name" value="Phospholipase D/nuclease"/>
    <property type="match status" value="2"/>
</dbReference>
<dbReference type="EMBL" id="JBHUIT010000002">
    <property type="protein sequence ID" value="MFD2255679.1"/>
    <property type="molecule type" value="Genomic_DNA"/>
</dbReference>
<feature type="domain" description="PLD phosphodiesterase" evidence="2">
    <location>
        <begin position="229"/>
        <end position="256"/>
    </location>
</feature>
<feature type="chain" id="PRO_5045261717" evidence="1">
    <location>
        <begin position="29"/>
        <end position="483"/>
    </location>
</feature>
<protein>
    <submittedName>
        <fullName evidence="3">Phosphatidylserine/phosphatidylglycerophosphate/ cardiolipin synthase family protein</fullName>
    </submittedName>
</protein>
<keyword evidence="4" id="KW-1185">Reference proteome</keyword>
<dbReference type="InterPro" id="IPR001736">
    <property type="entry name" value="PLipase_D/transphosphatidylase"/>
</dbReference>
<sequence>MLPFPRTFFLCGAALVILPSLSSCGSLAGPSAQNSPPKTVSLDPMMAGKSLAKTTFRATVLAAVRQPVTSARQGLSVLWNRPREVVVGNIPAELVPLETISQQPGTRAFEDLLDEQDFPGPVNGTLKWLVDGDGFFPEFDRQIASARKSINVQVYIFDNDDIAVRYADKLKKRSKDVDVRVLYDDFGSATAHLSSPITAPPKDFSPPPDMRAYLRDGSAVQVRMTLNPWLVADHTKLLVFDDRTAILGGMNIGREYYNEWHDLMVRVEGPAVAELASVFSKTWRKNGKFGDLALLSAPKAFRKPSPVGNGIPLRILRTEPGIGKHEIRDSILLALKGAKKRVYIENPYFANDEVVLAVRAAAMRGVDVRVILPAEGDSAIMDAGNLATARTLIEAGARLYRYPRMTHMKVMVCDGWATMGSANLDVLSMRINRELNIAFSDEAEVEKLVRTVFNPDFARSRRIRLKDTESQTSGFAEAVADQL</sequence>
<evidence type="ECO:0000256" key="1">
    <source>
        <dbReference type="SAM" id="SignalP"/>
    </source>
</evidence>
<accession>A0ABW5D4N6</accession>
<comment type="caution">
    <text evidence="3">The sequence shown here is derived from an EMBL/GenBank/DDBJ whole genome shotgun (WGS) entry which is preliminary data.</text>
</comment>
<dbReference type="PANTHER" id="PTHR21248">
    <property type="entry name" value="CARDIOLIPIN SYNTHASE"/>
    <property type="match status" value="1"/>
</dbReference>
<reference evidence="4" key="1">
    <citation type="journal article" date="2019" name="Int. J. Syst. Evol. Microbiol.">
        <title>The Global Catalogue of Microorganisms (GCM) 10K type strain sequencing project: providing services to taxonomists for standard genome sequencing and annotation.</title>
        <authorList>
            <consortium name="The Broad Institute Genomics Platform"/>
            <consortium name="The Broad Institute Genome Sequencing Center for Infectious Disease"/>
            <person name="Wu L."/>
            <person name="Ma J."/>
        </authorList>
    </citation>
    <scope>NUCLEOTIDE SEQUENCE [LARGE SCALE GENOMIC DNA]</scope>
    <source>
        <strain evidence="4">CGMCC 4.7106</strain>
    </source>
</reference>
<gene>
    <name evidence="3" type="ORF">ACFSSA_03240</name>
</gene>
<evidence type="ECO:0000313" key="4">
    <source>
        <dbReference type="Proteomes" id="UP001597375"/>
    </source>
</evidence>
<organism evidence="3 4">
    <name type="scientific">Luteolibacter algae</name>
    <dbReference type="NCBI Taxonomy" id="454151"/>
    <lineage>
        <taxon>Bacteria</taxon>
        <taxon>Pseudomonadati</taxon>
        <taxon>Verrucomicrobiota</taxon>
        <taxon>Verrucomicrobiia</taxon>
        <taxon>Verrucomicrobiales</taxon>
        <taxon>Verrucomicrobiaceae</taxon>
        <taxon>Luteolibacter</taxon>
    </lineage>
</organism>
<dbReference type="Pfam" id="PF13091">
    <property type="entry name" value="PLDc_2"/>
    <property type="match status" value="2"/>
</dbReference>
<name>A0ABW5D4N6_9BACT</name>
<dbReference type="PROSITE" id="PS51257">
    <property type="entry name" value="PROKAR_LIPOPROTEIN"/>
    <property type="match status" value="1"/>
</dbReference>
<dbReference type="InterPro" id="IPR025202">
    <property type="entry name" value="PLD-like_dom"/>
</dbReference>